<dbReference type="InterPro" id="IPR001339">
    <property type="entry name" value="mRNA_cap_enzyme_adenylation"/>
</dbReference>
<comment type="caution">
    <text evidence="7">The sequence shown here is derived from an EMBL/GenBank/DDBJ whole genome shotgun (WGS) entry which is preliminary data.</text>
</comment>
<dbReference type="Proteomes" id="UP000663832">
    <property type="component" value="Unassembled WGS sequence"/>
</dbReference>
<dbReference type="InterPro" id="IPR000340">
    <property type="entry name" value="Dual-sp_phosphatase_cat-dom"/>
</dbReference>
<keyword evidence="1" id="KW-0548">Nucleotidyltransferase</keyword>
<feature type="binding site" evidence="4">
    <location>
        <position position="311"/>
    </location>
    <ligand>
        <name>GTP</name>
        <dbReference type="ChEBI" id="CHEBI:37565"/>
    </ligand>
</feature>
<protein>
    <recommendedName>
        <fullName evidence="1">mRNA-capping enzyme</fullName>
    </recommendedName>
    <domain>
        <recommendedName>
            <fullName evidence="1">mRNA 5'-triphosphate monophosphatase</fullName>
            <ecNumber evidence="1">3.6.1.74</ecNumber>
        </recommendedName>
        <alternativeName>
            <fullName evidence="1">mRNA 5'-phosphatase</fullName>
        </alternativeName>
    </domain>
    <domain>
        <recommendedName>
            <fullName evidence="1">mRNA guanylyltransferase</fullName>
            <ecNumber evidence="1">2.7.7.50</ecNumber>
        </recommendedName>
        <alternativeName>
            <fullName evidence="1">GTP--RNA guanylyltransferase</fullName>
            <shortName evidence="1">GTase</shortName>
        </alternativeName>
    </domain>
</protein>
<dbReference type="GO" id="GO:0004484">
    <property type="term" value="F:mRNA guanylyltransferase activity"/>
    <property type="evidence" value="ECO:0007669"/>
    <property type="project" value="UniProtKB-UniRule"/>
</dbReference>
<evidence type="ECO:0000256" key="4">
    <source>
        <dbReference type="PIRSR" id="PIRSR036958-3"/>
    </source>
</evidence>
<evidence type="ECO:0000256" key="3">
    <source>
        <dbReference type="PIRSR" id="PIRSR036958-2"/>
    </source>
</evidence>
<dbReference type="EC" id="2.7.7.50" evidence="1"/>
<dbReference type="GO" id="GO:0005525">
    <property type="term" value="F:GTP binding"/>
    <property type="evidence" value="ECO:0007669"/>
    <property type="project" value="UniProtKB-UniRule"/>
</dbReference>
<dbReference type="GO" id="GO:0004651">
    <property type="term" value="F:polynucleotide 5'-phosphatase activity"/>
    <property type="evidence" value="ECO:0007669"/>
    <property type="project" value="UniProtKB-UniRule"/>
</dbReference>
<dbReference type="Gene3D" id="3.30.470.30">
    <property type="entry name" value="DNA ligase/mRNA capping enzyme"/>
    <property type="match status" value="1"/>
</dbReference>
<gene>
    <name evidence="7" type="ORF">BJG266_LOCUS42969</name>
    <name evidence="8" type="ORF">QVE165_LOCUS59871</name>
</gene>
<dbReference type="OrthoDB" id="200924at2759"/>
<dbReference type="PROSITE" id="PS50056">
    <property type="entry name" value="TYR_PHOSPHATASE_2"/>
    <property type="match status" value="1"/>
</dbReference>
<feature type="domain" description="Tyrosine specific protein phosphatases" evidence="6">
    <location>
        <begin position="119"/>
        <end position="175"/>
    </location>
</feature>
<dbReference type="SUPFAM" id="SSF56091">
    <property type="entry name" value="DNA ligase/mRNA capping enzyme, catalytic domain"/>
    <property type="match status" value="1"/>
</dbReference>
<proteinExistence type="inferred from homology"/>
<dbReference type="GO" id="GO:0006370">
    <property type="term" value="P:7-methylguanosine mRNA capping"/>
    <property type="evidence" value="ECO:0007669"/>
    <property type="project" value="UniProtKB-UniRule"/>
</dbReference>
<dbReference type="EC" id="3.6.1.74" evidence="1"/>
<dbReference type="InterPro" id="IPR000387">
    <property type="entry name" value="Tyr_Pase_dom"/>
</dbReference>
<evidence type="ECO:0000256" key="1">
    <source>
        <dbReference type="PIRNR" id="PIRNR036958"/>
    </source>
</evidence>
<evidence type="ECO:0000313" key="8">
    <source>
        <dbReference type="EMBL" id="CAF1643404.1"/>
    </source>
</evidence>
<dbReference type="EMBL" id="CAJNOI010002910">
    <property type="protein sequence ID" value="CAF1497422.1"/>
    <property type="molecule type" value="Genomic_DNA"/>
</dbReference>
<dbReference type="Pfam" id="PF01331">
    <property type="entry name" value="mRNA_cap_enzyme"/>
    <property type="match status" value="1"/>
</dbReference>
<dbReference type="SUPFAM" id="SSF52799">
    <property type="entry name" value="(Phosphotyrosine protein) phosphatases II"/>
    <property type="match status" value="1"/>
</dbReference>
<dbReference type="InterPro" id="IPR029021">
    <property type="entry name" value="Prot-tyrosine_phosphatase-like"/>
</dbReference>
<keyword evidence="1" id="KW-0506">mRNA capping</keyword>
<keyword evidence="1 4" id="KW-0342">GTP-binding</keyword>
<dbReference type="GO" id="GO:0005634">
    <property type="term" value="C:nucleus"/>
    <property type="evidence" value="ECO:0007669"/>
    <property type="project" value="UniProtKB-SubCell"/>
</dbReference>
<evidence type="ECO:0000313" key="7">
    <source>
        <dbReference type="EMBL" id="CAF1497422.1"/>
    </source>
</evidence>
<sequence>MSSFFSFSSGTAIQDEEGIIPKWLDCPEKSTIINEKFVAFKMPIEDQNIEDIPEGKQWSWDTLIEDIKKDDNQELGLVIDLTGTNPYYNNDKEFIRENIRYEKIPWPGDNEIPTDYQIQLFINTCYDFIRSKPDKIIGVHCTYGFDRTGFFICAYLCQQLRISIAKAINLFAIARSPGICNQIYLEKLIQLYGNENIEPNLAPPLPTWCSTAGLPESTINERPHDDTNSEQGTEQTQHEIHTTSSPKFAVDLANVILIDSESADRIRLICQEMCKWDRQTFPGSRPVSMDRENCNIVSQSYQVSWKAMGTRYMLLILNKSEIYMIDRNNVVFKINYLWFPQDPNCTNHLENTLLDGVFVTNKTGNVEEYLYYVYDVVYYNSEDVSQKSFIKRMEIYKNIINIRNEAVRTSYMDNRSEPFSIHAKKFWDLPAALKLLGDKFQSQLRHVSNGLIFQPVNDPYMPGEFWRVLKWEKDDTNANAETTTDSVMNAIKRPISKSLLCSVIREHILFENYISELN</sequence>
<dbReference type="Pfam" id="PF00782">
    <property type="entry name" value="DSPc"/>
    <property type="match status" value="1"/>
</dbReference>
<dbReference type="GO" id="GO:0140818">
    <property type="term" value="F:mRNA 5'-triphosphate monophosphatase activity"/>
    <property type="evidence" value="ECO:0007669"/>
    <property type="project" value="UniProtKB-EC"/>
</dbReference>
<keyword evidence="1" id="KW-0808">Transferase</keyword>
<keyword evidence="1" id="KW-0539">Nucleus</keyword>
<comment type="similarity">
    <text evidence="1">In the N-terminal section; belongs to the non-receptor class of the protein-tyrosine phosphatase family.</text>
</comment>
<name>A0A815T0Y1_9BILA</name>
<dbReference type="AlphaFoldDB" id="A0A815T0Y1"/>
<feature type="binding site" evidence="4">
    <location>
        <position position="327"/>
    </location>
    <ligand>
        <name>GTP</name>
        <dbReference type="ChEBI" id="CHEBI:37565"/>
    </ligand>
</feature>
<dbReference type="PIRSF" id="PIRSF036958">
    <property type="entry name" value="mRNA_capping_HCE"/>
    <property type="match status" value="1"/>
</dbReference>
<feature type="active site" description="Phosphocysteine intermediate" evidence="2">
    <location>
        <position position="141"/>
    </location>
</feature>
<evidence type="ECO:0000256" key="2">
    <source>
        <dbReference type="PIRSR" id="PIRSR036958-1"/>
    </source>
</evidence>
<comment type="catalytic activity">
    <reaction evidence="1">
        <text>a 5'-end triphospho-ribonucleoside in mRNA + H2O = a 5'-end diphospho-ribonucleoside in mRNA + phosphate + H(+)</text>
        <dbReference type="Rhea" id="RHEA:67004"/>
        <dbReference type="Rhea" id="RHEA-COMP:17164"/>
        <dbReference type="Rhea" id="RHEA-COMP:17165"/>
        <dbReference type="ChEBI" id="CHEBI:15377"/>
        <dbReference type="ChEBI" id="CHEBI:15378"/>
        <dbReference type="ChEBI" id="CHEBI:43474"/>
        <dbReference type="ChEBI" id="CHEBI:167616"/>
        <dbReference type="ChEBI" id="CHEBI:167618"/>
        <dbReference type="EC" id="3.6.1.74"/>
    </reaction>
</comment>
<keyword evidence="9" id="KW-1185">Reference proteome</keyword>
<feature type="active site" description="N6-GMP-lysine intermediate" evidence="3">
    <location>
        <position position="306"/>
    </location>
</feature>
<dbReference type="PROSITE" id="PS00383">
    <property type="entry name" value="TYR_PHOSPHATASE_1"/>
    <property type="match status" value="1"/>
</dbReference>
<dbReference type="GO" id="GO:0005524">
    <property type="term" value="F:ATP binding"/>
    <property type="evidence" value="ECO:0007669"/>
    <property type="project" value="InterPro"/>
</dbReference>
<evidence type="ECO:0000259" key="6">
    <source>
        <dbReference type="PROSITE" id="PS50056"/>
    </source>
</evidence>
<dbReference type="PANTHER" id="PTHR10367">
    <property type="entry name" value="MRNA-CAPPING ENZYME"/>
    <property type="match status" value="1"/>
</dbReference>
<organism evidence="7 10">
    <name type="scientific">Adineta steineri</name>
    <dbReference type="NCBI Taxonomy" id="433720"/>
    <lineage>
        <taxon>Eukaryota</taxon>
        <taxon>Metazoa</taxon>
        <taxon>Spiralia</taxon>
        <taxon>Gnathifera</taxon>
        <taxon>Rotifera</taxon>
        <taxon>Eurotatoria</taxon>
        <taxon>Bdelloidea</taxon>
        <taxon>Adinetida</taxon>
        <taxon>Adinetidae</taxon>
        <taxon>Adineta</taxon>
    </lineage>
</organism>
<dbReference type="GO" id="GO:0004721">
    <property type="term" value="F:phosphoprotein phosphatase activity"/>
    <property type="evidence" value="ECO:0007669"/>
    <property type="project" value="UniProtKB-UniRule"/>
</dbReference>
<feature type="region of interest" description="Disordered" evidence="5">
    <location>
        <begin position="219"/>
        <end position="241"/>
    </location>
</feature>
<evidence type="ECO:0000256" key="5">
    <source>
        <dbReference type="SAM" id="MobiDB-lite"/>
    </source>
</evidence>
<comment type="subcellular location">
    <subcellularLocation>
        <location evidence="1">Nucleus</location>
    </subcellularLocation>
</comment>
<comment type="catalytic activity">
    <reaction evidence="1">
        <text>a 5'-end diphospho-ribonucleoside in mRNA + GTP + H(+) = a 5'-end (5'-triphosphoguanosine)-ribonucleoside in mRNA + diphosphate</text>
        <dbReference type="Rhea" id="RHEA:67012"/>
        <dbReference type="Rhea" id="RHEA-COMP:17165"/>
        <dbReference type="Rhea" id="RHEA-COMP:17166"/>
        <dbReference type="ChEBI" id="CHEBI:15378"/>
        <dbReference type="ChEBI" id="CHEBI:33019"/>
        <dbReference type="ChEBI" id="CHEBI:37565"/>
        <dbReference type="ChEBI" id="CHEBI:167616"/>
        <dbReference type="ChEBI" id="CHEBI:167617"/>
    </reaction>
</comment>
<dbReference type="InterPro" id="IPR051029">
    <property type="entry name" value="mRNA_Capping_Enz/RNA_Phosphat"/>
</dbReference>
<evidence type="ECO:0000313" key="10">
    <source>
        <dbReference type="Proteomes" id="UP000663877"/>
    </source>
</evidence>
<keyword evidence="1" id="KW-0378">Hydrolase</keyword>
<dbReference type="Gene3D" id="3.90.190.10">
    <property type="entry name" value="Protein tyrosine phosphatase superfamily"/>
    <property type="match status" value="1"/>
</dbReference>
<evidence type="ECO:0000313" key="9">
    <source>
        <dbReference type="Proteomes" id="UP000663832"/>
    </source>
</evidence>
<dbReference type="CDD" id="cd07895">
    <property type="entry name" value="Adenylation_mRNA_capping"/>
    <property type="match status" value="1"/>
</dbReference>
<dbReference type="EMBL" id="CAJNOM010003245">
    <property type="protein sequence ID" value="CAF1643404.1"/>
    <property type="molecule type" value="Genomic_DNA"/>
</dbReference>
<accession>A0A815T0Y1</accession>
<keyword evidence="1" id="KW-0507">mRNA processing</keyword>
<dbReference type="Proteomes" id="UP000663877">
    <property type="component" value="Unassembled WGS sequence"/>
</dbReference>
<dbReference type="PANTHER" id="PTHR10367:SF17">
    <property type="entry name" value="MRNA-CAPPING ENZYME"/>
    <property type="match status" value="1"/>
</dbReference>
<comment type="similarity">
    <text evidence="1">In the C-terminal section; belongs to the eukaryotic GTase family.</text>
</comment>
<dbReference type="InterPro" id="IPR017074">
    <property type="entry name" value="mRNA_cap_enz_bifunc"/>
</dbReference>
<keyword evidence="1 4" id="KW-0547">Nucleotide-binding</keyword>
<dbReference type="InterPro" id="IPR016130">
    <property type="entry name" value="Tyr_Pase_AS"/>
</dbReference>
<comment type="function">
    <text evidence="1">Bifunctional mRNA-capping enzyme exhibiting RNA 5'-triphosphate monophosphatase activity in the N-terminal part and mRNA guanylyltransferase activity in the C-terminal part. Catalyzes the first two steps of cap formation: by removing the gamma-phosphate from the 5'-triphosphate end of nascent mRNA to yield a diphosphate end, and by transferring the GMP moiety of GTP to the 5'-diphosphate terminus of RNA via a covalent enzyme-GMP reaction intermediate.</text>
</comment>
<reference evidence="7" key="1">
    <citation type="submission" date="2021-02" db="EMBL/GenBank/DDBJ databases">
        <authorList>
            <person name="Nowell W R."/>
        </authorList>
    </citation>
    <scope>NUCLEOTIDE SEQUENCE</scope>
</reference>